<dbReference type="Gene3D" id="3.30.1150.10">
    <property type="match status" value="1"/>
</dbReference>
<name>A0ABX7SMI1_9CAUL</name>
<gene>
    <name evidence="1" type="ORF">IFE19_06055</name>
</gene>
<evidence type="ECO:0000313" key="1">
    <source>
        <dbReference type="EMBL" id="QTC88899.1"/>
    </source>
</evidence>
<dbReference type="SUPFAM" id="SSF74653">
    <property type="entry name" value="TolA/TonB C-terminal domain"/>
    <property type="match status" value="1"/>
</dbReference>
<accession>A0ABX7SMI1</accession>
<dbReference type="Proteomes" id="UP000663942">
    <property type="component" value="Chromosome"/>
</dbReference>
<dbReference type="EMBL" id="CP062006">
    <property type="protein sequence ID" value="QTC88899.1"/>
    <property type="molecule type" value="Genomic_DNA"/>
</dbReference>
<proteinExistence type="predicted"/>
<protein>
    <submittedName>
        <fullName evidence="1">Energy transducer TonB</fullName>
    </submittedName>
</protein>
<evidence type="ECO:0000313" key="2">
    <source>
        <dbReference type="Proteomes" id="UP000663942"/>
    </source>
</evidence>
<reference evidence="1 2" key="1">
    <citation type="submission" date="2020-09" db="EMBL/GenBank/DDBJ databases">
        <title>Brevundimonas sp. LVF1 isolated from an oligotrophic pond in Goettingen, Germany.</title>
        <authorList>
            <person name="Friedrich I."/>
            <person name="Klassen A."/>
            <person name="Neubauer H."/>
            <person name="Schneider D."/>
            <person name="Hertel R."/>
            <person name="Daniel R."/>
        </authorList>
    </citation>
    <scope>NUCLEOTIDE SEQUENCE [LARGE SCALE GENOMIC DNA]</scope>
    <source>
        <strain evidence="1 2">LVF1</strain>
    </source>
</reference>
<sequence>MNGRASIACRIRLDTRLEDCRLVDETPPGRGFGAAALAASVHFRFRPPTRDGRPVEGREITVGVEFGP</sequence>
<organism evidence="1 2">
    <name type="scientific">Brevundimonas pondensis</name>
    <dbReference type="NCBI Taxonomy" id="2774189"/>
    <lineage>
        <taxon>Bacteria</taxon>
        <taxon>Pseudomonadati</taxon>
        <taxon>Pseudomonadota</taxon>
        <taxon>Alphaproteobacteria</taxon>
        <taxon>Caulobacterales</taxon>
        <taxon>Caulobacteraceae</taxon>
        <taxon>Brevundimonas</taxon>
    </lineage>
</organism>
<keyword evidence="2" id="KW-1185">Reference proteome</keyword>